<comment type="caution">
    <text evidence="1">The sequence shown here is derived from an EMBL/GenBank/DDBJ whole genome shotgun (WGS) entry which is preliminary data.</text>
</comment>
<dbReference type="EMBL" id="JARQWQ010000006">
    <property type="protein sequence ID" value="KAK2571098.1"/>
    <property type="molecule type" value="Genomic_DNA"/>
</dbReference>
<sequence length="53" mass="6327">MASIVLFFVIPPFVRKKDDQKLHQAEEKEQQQIQPIRIQDRGPVIPVTMRRRD</sequence>
<proteinExistence type="predicted"/>
<dbReference type="Proteomes" id="UP001249851">
    <property type="component" value="Unassembled WGS sequence"/>
</dbReference>
<dbReference type="AlphaFoldDB" id="A0AAD9VE08"/>
<protein>
    <submittedName>
        <fullName evidence="1">Uncharacterized protein</fullName>
    </submittedName>
</protein>
<evidence type="ECO:0000313" key="1">
    <source>
        <dbReference type="EMBL" id="KAK2571098.1"/>
    </source>
</evidence>
<keyword evidence="2" id="KW-1185">Reference proteome</keyword>
<reference evidence="1" key="1">
    <citation type="journal article" date="2023" name="G3 (Bethesda)">
        <title>Whole genome assembly and annotation of the endangered Caribbean coral Acropora cervicornis.</title>
        <authorList>
            <person name="Selwyn J.D."/>
            <person name="Vollmer S.V."/>
        </authorList>
    </citation>
    <scope>NUCLEOTIDE SEQUENCE</scope>
    <source>
        <strain evidence="1">K2</strain>
    </source>
</reference>
<accession>A0AAD9VE08</accession>
<reference evidence="1" key="2">
    <citation type="journal article" date="2023" name="Science">
        <title>Genomic signatures of disease resistance in endangered staghorn corals.</title>
        <authorList>
            <person name="Vollmer S.V."/>
            <person name="Selwyn J.D."/>
            <person name="Despard B.A."/>
            <person name="Roesel C.L."/>
        </authorList>
    </citation>
    <scope>NUCLEOTIDE SEQUENCE</scope>
    <source>
        <strain evidence="1">K2</strain>
    </source>
</reference>
<organism evidence="1 2">
    <name type="scientific">Acropora cervicornis</name>
    <name type="common">Staghorn coral</name>
    <dbReference type="NCBI Taxonomy" id="6130"/>
    <lineage>
        <taxon>Eukaryota</taxon>
        <taxon>Metazoa</taxon>
        <taxon>Cnidaria</taxon>
        <taxon>Anthozoa</taxon>
        <taxon>Hexacorallia</taxon>
        <taxon>Scleractinia</taxon>
        <taxon>Astrocoeniina</taxon>
        <taxon>Acroporidae</taxon>
        <taxon>Acropora</taxon>
    </lineage>
</organism>
<evidence type="ECO:0000313" key="2">
    <source>
        <dbReference type="Proteomes" id="UP001249851"/>
    </source>
</evidence>
<gene>
    <name evidence="1" type="ORF">P5673_003656</name>
</gene>
<name>A0AAD9VE08_ACRCE</name>